<evidence type="ECO:0000256" key="2">
    <source>
        <dbReference type="SAM" id="Phobius"/>
    </source>
</evidence>
<name>A0A6A5WDD4_9PLEO</name>
<feature type="transmembrane region" description="Helical" evidence="2">
    <location>
        <begin position="15"/>
        <end position="45"/>
    </location>
</feature>
<organism evidence="3 4">
    <name type="scientific">Amniculicola lignicola CBS 123094</name>
    <dbReference type="NCBI Taxonomy" id="1392246"/>
    <lineage>
        <taxon>Eukaryota</taxon>
        <taxon>Fungi</taxon>
        <taxon>Dikarya</taxon>
        <taxon>Ascomycota</taxon>
        <taxon>Pezizomycotina</taxon>
        <taxon>Dothideomycetes</taxon>
        <taxon>Pleosporomycetidae</taxon>
        <taxon>Pleosporales</taxon>
        <taxon>Amniculicolaceae</taxon>
        <taxon>Amniculicola</taxon>
    </lineage>
</organism>
<keyword evidence="2" id="KW-0812">Transmembrane</keyword>
<feature type="transmembrane region" description="Helical" evidence="2">
    <location>
        <begin position="101"/>
        <end position="124"/>
    </location>
</feature>
<feature type="transmembrane region" description="Helical" evidence="2">
    <location>
        <begin position="65"/>
        <end position="95"/>
    </location>
</feature>
<feature type="compositionally biased region" description="Basic and acidic residues" evidence="1">
    <location>
        <begin position="202"/>
        <end position="217"/>
    </location>
</feature>
<dbReference type="Proteomes" id="UP000799779">
    <property type="component" value="Unassembled WGS sequence"/>
</dbReference>
<keyword evidence="2" id="KW-0472">Membrane</keyword>
<accession>A0A6A5WDD4</accession>
<evidence type="ECO:0000313" key="3">
    <source>
        <dbReference type="EMBL" id="KAF1995656.1"/>
    </source>
</evidence>
<protein>
    <submittedName>
        <fullName evidence="3">Uncharacterized protein</fullName>
    </submittedName>
</protein>
<feature type="region of interest" description="Disordered" evidence="1">
    <location>
        <begin position="197"/>
        <end position="217"/>
    </location>
</feature>
<gene>
    <name evidence="3" type="ORF">P154DRAFT_538668</name>
</gene>
<evidence type="ECO:0000313" key="4">
    <source>
        <dbReference type="Proteomes" id="UP000799779"/>
    </source>
</evidence>
<keyword evidence="4" id="KW-1185">Reference proteome</keyword>
<sequence>MPEKAVIGERWGHRYIMHVLCLVFWLHPSVFHGLPCSVSACVLRLQFGSFKKIIAGCPAIVVSRVTYIVPFCFLTHTVLSSAGCLQVVGIGISLYHNDAGIYVAFAGSCLFHVFAAGIIPYYFLRYESVRHRKLGFLGLTFKYVTETYFFCLARVHTASSQGGSNLSAHSYSQSDGSGAGLTTYTVLWTISTHTTTVQTTGNRDDPSPVPRLRDATNHLHSVPPPHIQGIEASQIYPLSITASENGTFAQIMALSSDGTGGLRLFNVDWRTLWNILSHEQRLQMKENIGDSAYDVSTRLSTVVLSPARQDQGAFSERIIWIEYDLAECISSPEHRKALLVGYEVRVEALAPSVAKSWGIYLDQIA</sequence>
<dbReference type="AlphaFoldDB" id="A0A6A5WDD4"/>
<evidence type="ECO:0000256" key="1">
    <source>
        <dbReference type="SAM" id="MobiDB-lite"/>
    </source>
</evidence>
<dbReference type="OrthoDB" id="3800514at2759"/>
<proteinExistence type="predicted"/>
<dbReference type="EMBL" id="ML977636">
    <property type="protein sequence ID" value="KAF1995656.1"/>
    <property type="molecule type" value="Genomic_DNA"/>
</dbReference>
<keyword evidence="2" id="KW-1133">Transmembrane helix</keyword>
<reference evidence="3" key="1">
    <citation type="journal article" date="2020" name="Stud. Mycol.">
        <title>101 Dothideomycetes genomes: a test case for predicting lifestyles and emergence of pathogens.</title>
        <authorList>
            <person name="Haridas S."/>
            <person name="Albert R."/>
            <person name="Binder M."/>
            <person name="Bloem J."/>
            <person name="Labutti K."/>
            <person name="Salamov A."/>
            <person name="Andreopoulos B."/>
            <person name="Baker S."/>
            <person name="Barry K."/>
            <person name="Bills G."/>
            <person name="Bluhm B."/>
            <person name="Cannon C."/>
            <person name="Castanera R."/>
            <person name="Culley D."/>
            <person name="Daum C."/>
            <person name="Ezra D."/>
            <person name="Gonzalez J."/>
            <person name="Henrissat B."/>
            <person name="Kuo A."/>
            <person name="Liang C."/>
            <person name="Lipzen A."/>
            <person name="Lutzoni F."/>
            <person name="Magnuson J."/>
            <person name="Mondo S."/>
            <person name="Nolan M."/>
            <person name="Ohm R."/>
            <person name="Pangilinan J."/>
            <person name="Park H.-J."/>
            <person name="Ramirez L."/>
            <person name="Alfaro M."/>
            <person name="Sun H."/>
            <person name="Tritt A."/>
            <person name="Yoshinaga Y."/>
            <person name="Zwiers L.-H."/>
            <person name="Turgeon B."/>
            <person name="Goodwin S."/>
            <person name="Spatafora J."/>
            <person name="Crous P."/>
            <person name="Grigoriev I."/>
        </authorList>
    </citation>
    <scope>NUCLEOTIDE SEQUENCE</scope>
    <source>
        <strain evidence="3">CBS 123094</strain>
    </source>
</reference>